<comment type="caution">
    <text evidence="8">The sequence shown here is derived from an EMBL/GenBank/DDBJ whole genome shotgun (WGS) entry which is preliminary data.</text>
</comment>
<dbReference type="SMART" id="SM00382">
    <property type="entry name" value="AAA"/>
    <property type="match status" value="3"/>
</dbReference>
<dbReference type="InterPro" id="IPR003593">
    <property type="entry name" value="AAA+_ATPase"/>
</dbReference>
<feature type="compositionally biased region" description="Basic and acidic residues" evidence="5">
    <location>
        <begin position="364"/>
        <end position="373"/>
    </location>
</feature>
<dbReference type="InterPro" id="IPR011704">
    <property type="entry name" value="ATPase_dyneun-rel_AAA"/>
</dbReference>
<feature type="region of interest" description="Disordered" evidence="5">
    <location>
        <begin position="364"/>
        <end position="383"/>
    </location>
</feature>
<reference evidence="8 9" key="1">
    <citation type="submission" date="2024-04" db="EMBL/GenBank/DDBJ databases">
        <title>Tritrichomonas musculus Genome.</title>
        <authorList>
            <person name="Alves-Ferreira E."/>
            <person name="Grigg M."/>
            <person name="Lorenzi H."/>
            <person name="Galac M."/>
        </authorList>
    </citation>
    <scope>NUCLEOTIDE SEQUENCE [LARGE SCALE GENOMIC DNA]</scope>
    <source>
        <strain evidence="8 9">EAF2021</strain>
    </source>
</reference>
<feature type="coiled-coil region" evidence="4">
    <location>
        <begin position="4909"/>
        <end position="4936"/>
    </location>
</feature>
<feature type="domain" description="Protein kinase" evidence="6">
    <location>
        <begin position="15"/>
        <end position="275"/>
    </location>
</feature>
<dbReference type="PANTHER" id="PTHR48103">
    <property type="entry name" value="MIDASIN-RELATED"/>
    <property type="match status" value="1"/>
</dbReference>
<dbReference type="Pfam" id="PF07714">
    <property type="entry name" value="PK_Tyr_Ser-Thr"/>
    <property type="match status" value="1"/>
</dbReference>
<keyword evidence="3" id="KW-0067">ATP-binding</keyword>
<protein>
    <recommendedName>
        <fullName evidence="10">Protein kinase domain-containing protein</fullName>
    </recommendedName>
</protein>
<comment type="similarity">
    <text evidence="1">Belongs to the protein kinase superfamily. TKL Ser/Thr protein kinase family. ROCO subfamily.</text>
</comment>
<evidence type="ECO:0000313" key="9">
    <source>
        <dbReference type="Proteomes" id="UP001470230"/>
    </source>
</evidence>
<evidence type="ECO:0000256" key="3">
    <source>
        <dbReference type="ARBA" id="ARBA00022840"/>
    </source>
</evidence>
<keyword evidence="4" id="KW-0175">Coiled coil</keyword>
<accession>A0ABR2K9P2</accession>
<sequence>MRSIHCPSIEVSSDFTKISTIEKNPFLKNIHVHQKDTNITYVNKFFMIRKYRSSKDAFSAFCTRLSKIQHPCYQPPSYFSLSDDKCLLTTVFYAKGSLKNILEHTNSQFYQDFDETRKLIILYGVSNFLNYLHENNVHGGLKLSNILIDDDFFPYVVDPFMHYYKFNLPNSYFKEKIDYFISLSPEALSNEQITTAADIYSFGIIALQLFTNKINVFNIKFNNVDQLKTYIQYNKPDIPEHILPELRNIIELCLSNEPSERPTAQYILDTLSQILNDKKHSIKFNQFKNLESMKTDFCDPDIQLYKNISDPIDLNNIYIYGFSRYFGRNCLKNEREGMDYIRYAANLGHSASKIFYDKYRTDKKQNNNKKKDATSLSKPTPNTGFLLNDKSLPKSIEKADDMIKEVQSNISTKKLSDFSLEKDIFKKGNFILTDNAIIRLTDLKNYIEGGIPVLLEGPTGTSKTRSAEIICKVLGRECKRVNLSSETKPSDLLGKYVGDSNSWAGIKMMSGNFIDAFKHGEVLLLDEINLASPESLHFIEETLDSGVISIELPGMPHEEIQMHHNFQLIATQNPNKGLFAHKRHDLGLKFLSRFQVIHFPSLKRDELYEIASGLFQNYNINPNPELIRNLVDFHIEWSSSLDAAEDVNCFTVREITGTVKALSENNNIYDIIMTIYGARYQREKKAKLKEVLRKYHSLSNNTPSEFTFPIDFPECFKNESLKTALKSILFSFNNQRPVILAAEKGAGVTQVARWVSKYYQQQLFSGRNSSVAEKEYFCVCTEETNSSDLIGRQVASEKIREEASYAEIIQWMPGFLSEAIKYGHCAVLDSIDEAPSMVIERLNGLLDKNCDQNDRHFSIPENPKENKISIHTNFRLICTCKIDNLYQMSPSFLNRFDVIVLENQIQNNELDLKRLIKTLLKNSFQIPNPPNNETEINFVNEDGSHNEEEPHNEAQINFVNENGSHNEEEPHNEAQINFVNENGSHNEEEPHNEAQINFVNENGSHNEEEPHNEAQINFVNENGSHNEEEPHNEAQINFVNENGSHNEEEPHNEAQINFVNENGSHNEEEPHNEAQINFVNENGSHNEEEPHNEAQINFVNENGSHNEEEPNNEGESHNKEESNNNKQITEDELIDLIYQNYNPRITMFQLAQLCRAVVIFIHFFNSNKIKAQEIIEFTKKLILNENDFELQQNIEEELLDKLRKTHDSSESDFFYENSPLLKSFFAKIYAASLINLPICITGRTGIGKTSAAREFSRIRPLKTKHDVSFRMHSFHAGTKPKDFFGTISINNENIRFINGSLTNAMENGETFIADEMNLSTQTTMKSLAPALEPCMGHYTYIPGIEKSILINPEFFFIVCQNEIGTLGRNAIPSSIASRFRYFDYPKQSTEETSAICLKIAENCYIKKSKRTITDDDPKKLGIYMVKLNELKQRIISPWSLRDINKILHRKRYQDYNASEFQNITLCKNILFYTLSSKNTDDVKQIFDVILNLLSETFNLSEEATNDLKDSYLAVPTIKSINGKSFIMKGSCGVQLKHLIDGIEELPSLLNGVFQISLSDPHEPILLMGPSCYKTFLLEKFFNSDRAKVITLNQETTIDQLLGSTSFFTKEEAKHFYLKTLSRIFDLSDENYKNLIQKLEDGSLQEKVIDDYIELYEPRLPSSFTYIINHLRDKLFQQDANITYNSVLSNMELEFTPGLFLSSILRNRSLILKNLSNTPTIVLERFNELFSEKHSLTLNEDIHNTFTAENNKEFTDIHSYFRIFATCPPNSATKLSEAILSRFSVINVTKYQMNEQELVLKNYVIEKNLYLNQLHTKVCQFAEKMNFYFGKNFSFTQMINSIDMCSKLHIANELENNEDALGIILYRLGYGLLEVKDRRKFVDIFKELEISLPPNFSLRSNDFLKNNTNPFEYTHKCLKNGIKSKITGLFLPTKTKLDDFSDIAFTHKFNEMLDILHLGIKINIPIIFEGMPGQGKMTAINHMAKVLGIQIYNIIISQSTKVEDLLGKTTIIQNNNNNNNIQVGFTKTKLTKILEGKCKRIIVFHNINSASSAVLQVLESIFDYHQKKVLLPNGSTITKCQVNLIGLFNPQNGIFSRDKLPPSLIFSSLYHIVENPSGLDIFEITKTLFKKTKFNDDPKVFFKNFMKIKEFAMKSNSNPFTLNDIVKYKNFRENSFQKINETFVSIVIFAYRFIHQDIFEGALKIIGAENNHFEPQFDFITEGIQRYLLIRLSDDEPGIKLQISSIGIDKNLARTQIDSLTMAQKHCLLFLAFSVMTKQTCILQGGTASGKSHIIRLFAKILGKKLNVYHMNNETSPSFLSGQSILENKLSDDDRNDLHAAIVDLRTIPEIREKIISLGNNINNEYSWKPSTFTKVICYCNEYKTSNPNEREDIIRKINRAKQKILEILQPARRFKHQQSSFLNAIESGEWVFIDGIESANPEMIEKISLLCGENPELNITDSSNENYYKKAHIFKKGFHLFISYNPESQNGIKSINSSFLSKCASFTLPPIDSTPESAAQILFSTLISKISKKMSIEISCRLAKIHLLAKEDSIINKDSFAGDIQITGRTLIFINKEFTRHFITQVNSNNEPSTKIHVPICYSIQNFYFNSRINNSKKEEFKKKIINAFLQPPDQQVIMKLRYDKIKSKDKNEEILMILKNIQDSVEKKMDHSNFSNMIFVQKCFQIQIIDVEYILEHIKKTIYFIDEKNESFISENKLNIYNYEYYWLKVIENILEDISYSIKFIDPKCFKLCLNDKKLLEMKYFQYPISKITLLIKLVSDNSYISKYTFGALFIKGNMEKVLISVTKMFNEPSLEQFDLFISLIINWPKSEPCLLPIIEPIIPYESFDNTPLKMIQFFIPQFKKLYENKISFNIIIEDKKYVFKYTKSKFTVNYAFSFDTELILLPSSAITDIKNGKEKTPIYFQLLAITRQKKYNSIDQTRFFYFLVEFLISYSKPITSSMLNTKINEIFRNIPKLPKKDNEMSFSLLISQNQGENHLIANIWSILYGFSYEQIDLLKNYIHPLESRMIDSLYKIYSTLFEYDIKEIHNLTKKMLQIGNDQSYLWKVFSKNFDLMKNIGLDIESVISEIDNEIQYLDNCSVNNIWDPYIFINRLNETKNKFVFYHYKSIDINRFYSEYIIKLTNIKLKNKNYDPIKTILLGQITENIQHLDREKNSCILEKLAIYKDQIDRFLEMTEKRSEVDYAQNNIIWPNNHNRIKSNTKTKKIELFNHILWFSSIYRIIDRIEVCPNEELFEEILKLCSFPEMNNAVKYLINSYNNNNEKIGRRILPQDIELLFSNLNAKFLSKLLQFELFDEFARINSIFDTIENRKCVINEEFSSWIYEEAQKYPTDFLLYFPIFQPKDILYLLIDYGSTNNVPLKGPFFLDNYCNTIVRGLSNLTYSNFDNFEQCSDMICQNVIKTIFGNKVIIQNDHQWLKKFLKQQNKVLEEEKQILNIIYQVMEIAEKFDTLKAYNFSFNDKKFLDNNWFNDEEFINKYPSLVYWICKNDRCTAQLRNIFDKENFQFNENSNSFPFVLFVLRIMSSYESIKFDYDSILGNEICRYVGTTIRSIVKEKVEKKEKIGTKWLNVLLSYVPPEISDPNYKLINQFIINLSKHNFDKQEEKYKIKEEILKIIDIVIKMTFDDTFCDLLKIKIRSNNQRIIGNNENNENSQNDVEKKEIISFLVDPNVFISEKISLELDRVYNQIMELPAFVRLDQYVNDIKTKADRLLELSQKEDEKISLEYGKNKTAAKLEHIKNQIKDYIDYYQQINDIYKKKSFVNDYELQTLCEKIINLKKKIPDNFVDDKGQLFIYKRDKTYIIEPKEEEVFLNYIYIYILKPYKDDYNIDENFINNYPENEMKKLPTKAKLKFSKDIEYKEYIKDILLLRNIINQFSQNFQTKNINQYEFESLKDAITLIKKLNIQQYQIDISQEIQILLEDFVNLLPQIKKDLNEIKDEIDNKYRTLFILNCNKGLISHLESQYKLPVLKKIPRISEKDIFKSIITDKLISSPILSVKDNKIVCCFDSLTCTINPMTPSIYSKKISLNLISFIDESIHVNIETDQKYSQLISSKGDFSKDDLVQIFISLPNLLSHQPEDLNIKMNIHITSQTLQELSLPCNISIKLLPISFLIKCKQFKLAYNENSFYLCTDQVVSKTKLNFSLQNYYYNSSKMIYDIKLSSFDDNTAPEPLISGSNNTKNGIRIEIPYVEEVKHLHAAILFKFSDQFSTSIIIDAALIPFDFAFEIYDPRLKQYASQSTTIFYSSNYLPYEINLHCRIYGPSFIQEMKGSIQSSYLKELALIEYKGINENFVIEKSKEFDIFIKINESICHRSENENHLAFIVKINEVSKIFILILTEFDMNIIDQFINYGYVQSSNKWEKVLDQSNEKSKYSCIINPFSISFPSMTYITYYKKYCKVENDIGSNKNIFICINSKEEKMEIKSSSTYSLQINVGDQHILPIYGIINDNWFPAFGEYPILNWNELDYQPENIQKAKDDLENLKTLAIAISSNLFNFLVQLTKIKVFRKLKVIIEKLPNNIKELFDSYITNSNKIVDSDQKMNIYIHNVIKKIYDVFKARYIELKFNFFCFSGLPLSKEEINNKKEECSDEYVRLDQNVINNNSMTNNDEDFNKIINDANRIHIQPKPSLEEQSFVYLYTENTNPIPKNTNDMPNYIDQVTQNQTNSGVEEIKVDLPKIDYPENNLNDISISVLNKLYKQGIQRSRVLPIYVKQMISAKLFENYDNAVDCFYKLQTLYQCAQNNDYSFISMTTELFKKSFVSMVEKFKRAGVNLQPSFLIDCDIKNEITQDFIQIPDYDRPVLPSKEWISSDKVQFLQLPNLPSLLYRKFNMDKDEKINIEISSDIPKETGEKDMTEPINDSKNEDEELPITDLEFLKFISNNNEEEGEKEIQNEQNELNEHNANKQIFVNQSTHKKTVDSEQFEEIKSQFTEINAINRAISRMKEIDRQSNLILTNETIHPFKHDYLKPEKNVFPIINLMEQASFLAQKFIIAASSAEIPFNHIAVSILVDCSSFISDENKIFNMMIICALTNALTALEISYSAAVIADKNFKAIIKPFEEPHSALCLQRICDCLLIKRHRTNLASSIKLAIDSMKWTNNKNIKHRAIFAFTDGLDEQLILTKEWSQKILCHENLSIGFVFVKSSQLVEDNLEFVENVWKTFETEVRDHNALSIVKIASITSKLCSDLNKKLMELFANVMNRKEIIDDKPPENKFEDPLFAIEEITINADIYKNYLNADFQTINEIFVDTTRVLKTANSHIDKLDISNYRNKTNKISTYNYQKIVSENIIENRLLNKRTVDQYAIETIFNPNKASQTILSSTGSNIDITALVLNSLDPHPDPLIFLEEKGGLMKNYSVSIVIDSSYSCFNDLTGAHSFQTIKTILSSLAIIDLPCFDLIVTGDPNPIVICSEVGTLNALKSKSPFWQSLLAVLQRPNKNVDLGSAIHAAFDLRRVRTKEYTNILFVLTDGFYSKSEQERIIHSVNNCVQSGINTFGIGIGIYPKGIEKLFNQVVFSPNPANVIKSISSFYGNYISGLINEMQPLAPFYADQSKLRDAIVEMIQNEKTPSFISLVKELNQIVPTLDAFYDMYNEEKDVGNEEDGFTNPTGKNTEIYVKDLLKGQKILIVMLWDYTLNEMNEENFIHPKYIKKENNPTSECIESAVEHFGISLEIVQNYEDAINKLIHNSTPGYCDYYAVWIFCGPPYPILPDKESDPNLVGQFIEVLIKFWKNGGSLVFWADGDPLNYQVNLFLEKVRFENEPDCPDGETLLRIHNEHEGGGILKGDASGTLSKPGTFNRSPQFFKQCQRTTLSHNIGKIFEGISISYVPWTHGSSLIKPFKPFARDTEGAISSMFYTANLSTGTGDIVIDCGYTKCFTHMSSDGTFRYIQNIAGWTARPEVHKAMDNIEPCDWRPKAIEHELIKGETWDRFESYTDSIDTYKLRTLWAIDSSKSVKDNELYHSNLRKIVGEYFKNGDIIYLWDSKIQEISYRELVNFYENKEYRNRGTDSSNIAQIAQETDCREHLIIVTDGEVSQSKIRKSDEIIKNSDINFQFVTTFIIGNGNLSVGAPYSRKCPNVAFHIPSMDIKNRIVSLTSDDMKSLANIDKINTYKKFEKEYPKLDSAIQAKTLLKERDSELLQKIKNLYHRVIQDNLTQEQAQSLREKINQLQRMADGMLIKAYTISAIAAAKKGETNEDDS</sequence>
<evidence type="ECO:0000256" key="5">
    <source>
        <dbReference type="SAM" id="MobiDB-lite"/>
    </source>
</evidence>
<dbReference type="SUPFAM" id="SSF53300">
    <property type="entry name" value="vWA-like"/>
    <property type="match status" value="1"/>
</dbReference>
<name>A0ABR2K9P2_9EUKA</name>
<dbReference type="PROSITE" id="PS50234">
    <property type="entry name" value="VWFA"/>
    <property type="match status" value="1"/>
</dbReference>
<evidence type="ECO:0000259" key="7">
    <source>
        <dbReference type="PROSITE" id="PS50234"/>
    </source>
</evidence>
<gene>
    <name evidence="8" type="ORF">M9Y10_038887</name>
</gene>
<dbReference type="Proteomes" id="UP001470230">
    <property type="component" value="Unassembled WGS sequence"/>
</dbReference>
<dbReference type="InterPro" id="IPR000719">
    <property type="entry name" value="Prot_kinase_dom"/>
</dbReference>
<organism evidence="8 9">
    <name type="scientific">Tritrichomonas musculus</name>
    <dbReference type="NCBI Taxonomy" id="1915356"/>
    <lineage>
        <taxon>Eukaryota</taxon>
        <taxon>Metamonada</taxon>
        <taxon>Parabasalia</taxon>
        <taxon>Tritrichomonadida</taxon>
        <taxon>Tritrichomonadidae</taxon>
        <taxon>Tritrichomonas</taxon>
    </lineage>
</organism>
<feature type="coiled-coil region" evidence="4">
    <location>
        <begin position="6178"/>
        <end position="6205"/>
    </location>
</feature>
<dbReference type="Gene3D" id="1.10.510.10">
    <property type="entry name" value="Transferase(Phosphotransferase) domain 1"/>
    <property type="match status" value="1"/>
</dbReference>
<evidence type="ECO:0000313" key="8">
    <source>
        <dbReference type="EMBL" id="KAK8887830.1"/>
    </source>
</evidence>
<dbReference type="Gene3D" id="3.40.50.300">
    <property type="entry name" value="P-loop containing nucleotide triphosphate hydrolases"/>
    <property type="match status" value="6"/>
</dbReference>
<evidence type="ECO:0000259" key="6">
    <source>
        <dbReference type="PROSITE" id="PS50011"/>
    </source>
</evidence>
<feature type="domain" description="VWFA" evidence="7">
    <location>
        <begin position="5382"/>
        <end position="5566"/>
    </location>
</feature>
<evidence type="ECO:0000256" key="1">
    <source>
        <dbReference type="ARBA" id="ARBA00008171"/>
    </source>
</evidence>
<proteinExistence type="inferred from homology"/>
<feature type="compositionally biased region" description="Basic and acidic residues" evidence="5">
    <location>
        <begin position="1104"/>
        <end position="1123"/>
    </location>
</feature>
<dbReference type="CDD" id="cd00198">
    <property type="entry name" value="vWFA"/>
    <property type="match status" value="1"/>
</dbReference>
<dbReference type="Pfam" id="PF07728">
    <property type="entry name" value="AAA_5"/>
    <property type="match status" value="4"/>
</dbReference>
<dbReference type="InterPro" id="IPR001245">
    <property type="entry name" value="Ser-Thr/Tyr_kinase_cat_dom"/>
</dbReference>
<dbReference type="SUPFAM" id="SSF52540">
    <property type="entry name" value="P-loop containing nucleoside triphosphate hydrolases"/>
    <property type="match status" value="5"/>
</dbReference>
<keyword evidence="2" id="KW-0547">Nucleotide-binding</keyword>
<dbReference type="InterPro" id="IPR027417">
    <property type="entry name" value="P-loop_NTPase"/>
</dbReference>
<dbReference type="EMBL" id="JAPFFF010000006">
    <property type="protein sequence ID" value="KAK8887830.1"/>
    <property type="molecule type" value="Genomic_DNA"/>
</dbReference>
<evidence type="ECO:0000256" key="4">
    <source>
        <dbReference type="SAM" id="Coils"/>
    </source>
</evidence>
<dbReference type="SUPFAM" id="SSF56112">
    <property type="entry name" value="Protein kinase-like (PK-like)"/>
    <property type="match status" value="1"/>
</dbReference>
<dbReference type="PROSITE" id="PS50011">
    <property type="entry name" value="PROTEIN_KINASE_DOM"/>
    <property type="match status" value="1"/>
</dbReference>
<dbReference type="InterPro" id="IPR036465">
    <property type="entry name" value="vWFA_dom_sf"/>
</dbReference>
<dbReference type="InterPro" id="IPR011009">
    <property type="entry name" value="Kinase-like_dom_sf"/>
</dbReference>
<keyword evidence="9" id="KW-1185">Reference proteome</keyword>
<dbReference type="InterPro" id="IPR002035">
    <property type="entry name" value="VWF_A"/>
</dbReference>
<evidence type="ECO:0000256" key="2">
    <source>
        <dbReference type="ARBA" id="ARBA00022741"/>
    </source>
</evidence>
<feature type="region of interest" description="Disordered" evidence="5">
    <location>
        <begin position="1102"/>
        <end position="1127"/>
    </location>
</feature>
<evidence type="ECO:0008006" key="10">
    <source>
        <dbReference type="Google" id="ProtNLM"/>
    </source>
</evidence>
<feature type="compositionally biased region" description="Polar residues" evidence="5">
    <location>
        <begin position="374"/>
        <end position="383"/>
    </location>
</feature>
<dbReference type="PANTHER" id="PTHR48103:SF2">
    <property type="entry name" value="MIDASIN"/>
    <property type="match status" value="1"/>
</dbReference>